<dbReference type="GO" id="GO:0008270">
    <property type="term" value="F:zinc ion binding"/>
    <property type="evidence" value="ECO:0007669"/>
    <property type="project" value="UniProtKB-KW"/>
</dbReference>
<dbReference type="EnsemblMetazoa" id="GMOY007338-RA">
    <property type="protein sequence ID" value="GMOY007338-PA"/>
    <property type="gene ID" value="GMOY007338"/>
</dbReference>
<evidence type="ECO:0000256" key="17">
    <source>
        <dbReference type="PROSITE-ProRule" id="PRU00042"/>
    </source>
</evidence>
<dbReference type="Gene3D" id="1.20.58.1480">
    <property type="match status" value="1"/>
</dbReference>
<feature type="domain" description="Lon N-terminal" evidence="20">
    <location>
        <begin position="701"/>
        <end position="924"/>
    </location>
</feature>
<feature type="domain" description="C2H2-type" evidence="19">
    <location>
        <begin position="1640"/>
        <end position="1667"/>
    </location>
</feature>
<dbReference type="PANTHER" id="PTHR15065:SF10">
    <property type="entry name" value="NERVOUS FINGERS 2, ISOFORM B"/>
    <property type="match status" value="1"/>
</dbReference>
<dbReference type="Gene3D" id="2.170.150.20">
    <property type="entry name" value="Peptide methionine sulfoxide reductase"/>
    <property type="match status" value="1"/>
</dbReference>
<keyword evidence="6" id="KW-0677">Repeat</keyword>
<dbReference type="InterPro" id="IPR013087">
    <property type="entry name" value="Znf_C2H2_type"/>
</dbReference>
<dbReference type="CDD" id="cd15777">
    <property type="entry name" value="CRBN_C_like"/>
    <property type="match status" value="1"/>
</dbReference>
<keyword evidence="10" id="KW-0832">Ubl conjugation</keyword>
<dbReference type="GO" id="GO:0000978">
    <property type="term" value="F:RNA polymerase II cis-regulatory region sequence-specific DNA binding"/>
    <property type="evidence" value="ECO:0007669"/>
    <property type="project" value="TreeGrafter"/>
</dbReference>
<dbReference type="InterPro" id="IPR042972">
    <property type="entry name" value="INSM1/2"/>
</dbReference>
<evidence type="ECO:0000256" key="11">
    <source>
        <dbReference type="ARBA" id="ARBA00023015"/>
    </source>
</evidence>
<feature type="compositionally biased region" description="Basic and acidic residues" evidence="18">
    <location>
        <begin position="1268"/>
        <end position="1277"/>
    </location>
</feature>
<evidence type="ECO:0000256" key="3">
    <source>
        <dbReference type="ARBA" id="ARBA00005293"/>
    </source>
</evidence>
<evidence type="ECO:0000256" key="8">
    <source>
        <dbReference type="ARBA" id="ARBA00022786"/>
    </source>
</evidence>
<dbReference type="PROSITE" id="PS00028">
    <property type="entry name" value="ZINC_FINGER_C2H2_1"/>
    <property type="match status" value="2"/>
</dbReference>
<protein>
    <recommendedName>
        <fullName evidence="4">Protein cereblon</fullName>
    </recommendedName>
    <alternativeName>
        <fullName evidence="14">Protein ohgata</fullName>
    </alternativeName>
</protein>
<comment type="similarity">
    <text evidence="3">Belongs to the CRBN family.</text>
</comment>
<dbReference type="InterPro" id="IPR004910">
    <property type="entry name" value="Yippee/Mis18/Cereblon"/>
</dbReference>
<dbReference type="GO" id="GO:0017053">
    <property type="term" value="C:transcription repressor complex"/>
    <property type="evidence" value="ECO:0007669"/>
    <property type="project" value="TreeGrafter"/>
</dbReference>
<dbReference type="InterPro" id="IPR034750">
    <property type="entry name" value="CULT"/>
</dbReference>
<keyword evidence="7 17" id="KW-0863">Zinc-finger</keyword>
<dbReference type="PROSITE" id="PS51787">
    <property type="entry name" value="LON_N"/>
    <property type="match status" value="1"/>
</dbReference>
<keyword evidence="8" id="KW-0833">Ubl conjugation pathway</keyword>
<dbReference type="VEuPathDB" id="VectorBase:GMOY007338"/>
<feature type="region of interest" description="Disordered" evidence="18">
    <location>
        <begin position="1"/>
        <end position="21"/>
    </location>
</feature>
<dbReference type="GO" id="GO:0001227">
    <property type="term" value="F:DNA-binding transcription repressor activity, RNA polymerase II-specific"/>
    <property type="evidence" value="ECO:0007669"/>
    <property type="project" value="TreeGrafter"/>
</dbReference>
<dbReference type="SUPFAM" id="SSF57667">
    <property type="entry name" value="beta-beta-alpha zinc fingers"/>
    <property type="match status" value="2"/>
</dbReference>
<dbReference type="GO" id="GO:0005634">
    <property type="term" value="C:nucleus"/>
    <property type="evidence" value="ECO:0007669"/>
    <property type="project" value="UniProtKB-SubCell"/>
</dbReference>
<comment type="subcellular location">
    <subcellularLocation>
        <location evidence="1">Nucleus</location>
    </subcellularLocation>
</comment>
<dbReference type="PROSITE" id="PS51788">
    <property type="entry name" value="CULT"/>
    <property type="match status" value="1"/>
</dbReference>
<dbReference type="FunFam" id="2.170.150.20:FF:000005">
    <property type="entry name" value="Blast:Protein cereblon homolog"/>
    <property type="match status" value="1"/>
</dbReference>
<evidence type="ECO:0000256" key="12">
    <source>
        <dbReference type="ARBA" id="ARBA00023163"/>
    </source>
</evidence>
<feature type="compositionally biased region" description="Basic residues" evidence="18">
    <location>
        <begin position="1278"/>
        <end position="1289"/>
    </location>
</feature>
<feature type="compositionally biased region" description="Acidic residues" evidence="18">
    <location>
        <begin position="1306"/>
        <end position="1331"/>
    </location>
</feature>
<keyword evidence="23" id="KW-1185">Reference proteome</keyword>
<name>A0A1B0G216_GLOMM</name>
<feature type="compositionally biased region" description="Acidic residues" evidence="18">
    <location>
        <begin position="508"/>
        <end position="521"/>
    </location>
</feature>
<evidence type="ECO:0000256" key="7">
    <source>
        <dbReference type="ARBA" id="ARBA00022771"/>
    </source>
</evidence>
<evidence type="ECO:0000256" key="16">
    <source>
        <dbReference type="ARBA" id="ARBA00046796"/>
    </source>
</evidence>
<evidence type="ECO:0000256" key="4">
    <source>
        <dbReference type="ARBA" id="ARBA00014394"/>
    </source>
</evidence>
<sequence>MSAEQDEDVNHELNSQKTEVDNNIASSSILVTKIQNSGKSNGKQIRSCGTKIRVNIDQALGEMVSAIEQEDEAAVGRNNGKAKKATNENGNINDNQTSLAMNLASTSMHETIDQCCGVCSEIPVEGKSEYVANGKIDANESPVGDENTALKPVANPNLPVVLVRRLSSSALNEFLTRDDNNALSNGDAASKDEASKVENIVSNIAQEEDISPALSMEAAPEISSQANVTSHCSGEVRRLSSQLNQDLIPEENAITDNSVNENQHSLVTNERNNVRSPFTLERRSNSGGLDHIVEQNQETLSETPTDSTLSGGEHPNSSEGIANHVLNDIVSAAMDESNNLDTRMNASLPVVLVRRLSPSAINEILNRDSNNTYELDNGDDVSMVESDNESFDVGRLLAEESFDLSRMFDGTDSDTDTDTVLSSLVGQVVPRERPPSSEIDPDIDRYRDEEMYQNINVNVHNQNEEAPTINEANDGAATISEEDREEEEMAVGDEAESSFAFPNITSSEDNDDEDIEDESSHDEDGWSINADVSVSARPINYDATFRQLIDQTRRSIAYAAASIQPSSNGPSELVRRDSFMQRFRRILFILSSRQRRLIRLGLASPDVENPEGEAGAEELNDGPNNAALERIVQNLGLDLDHLNDIEQLTASAGMSSQQRQEEIPENAVRFDTNLPGEHSYMGANMNRVSGVNYLEVDQHYNMTLFMHQHILFPGEILPFMISGSIIDGDIDTQNGFLFGVCFPVLELRAENLYGVTCQIYEKGTDERGNTLIKSRALQRFAIKTDDLFGPLEYINDHPQMKCYGNVKILPDIYLPEPLKCINMGSMSRFRDNASMKSLYKRYQVASAPWPAHIYDQYSIASIIEKARTQLAAHKIHTMPTDPTQLSYWLVRNLHLSENLMHSIFLTNSVNTRLRMIANTFKEEYIFSCRYCSSHIANCRELFAMSKHGVQTQYCNSAGYVHETNTLYQVNNQAILYSGAPSAEFSWFPGYQWHSIVCKVCKHHLGWEFKAVEPNLVPKQFFGISSSSVRVRPTQSGRNESRIRSVMRLNTMPMIGGDNDRDASAGRFHEREIEAIIRKLEKFKIEDQMGLSESRLHAELLSKMMSSDHYMECHTLPAINETFSQFNARPSATISAAANLIYSPLDLSLRAGPNIAPITPPTTPSPPRKRHRLMSEENYLWRPHMSARTSPSISTSASASTSTSTTPALLEYTNHYLHGMCYPKREGFYPSMSEDEVCNHSDVPNYLAAEDNFCEIPKSQRSVMMLSTKDNEQEQEEHHHHHHHHHHHQQKQSDISAIYVDDETIILTEDDDDDDADDDGKEEDEDDEEVENETLVSSQEFTDTRDITEESSEFTEITTTTTSSTTTIITPAATKTLAKYRQELVDDEVKSTVNVEEEEEYVDILSNDDDELNPLASGANTILRLRSQAELEQEQLEKSGKVLTRNKLIYDNEEMHNKAVNGLDKLFNRDFHRVTDNHDATEQNVGKEKTEKTYIDLTNCQRSRETHESPQQTVPIEQEKNYYCLPSTIGMGSSGRPSYKTHKTERKRMKLRKQMSLDEETLSPVSGTIIRKLRDDEELVVRKGDIDPAFNVVEVTEEAKAILASIDNKIGAYLCQLCRTLYDDAFKLAQHRCPRIVHIEYKCSECDKVFNCPANLASHRRWHKPKSEILASSQSKKRLNQNHFSEHITETSQQQKPSTDDIVDGIFPCTQCGKTFRRNAYLKKHQASHQMLDNLKHLDMFKGPRRENPKQTFHQSPQIFGCSAINANQTRANNSALYSSFGPLHASRPYPTRFGALPFSPSFDYRRFYSLGELYLTQQLDRSSAFQYVHANHLRNLNNMANVGNFISRPMANSSLMPLPKAAEGTFECHLHQLIVGLLVTGPCLNYSVCA</sequence>
<organism evidence="22 23">
    <name type="scientific">Glossina morsitans morsitans</name>
    <name type="common">Savannah tsetse fly</name>
    <dbReference type="NCBI Taxonomy" id="37546"/>
    <lineage>
        <taxon>Eukaryota</taxon>
        <taxon>Metazoa</taxon>
        <taxon>Ecdysozoa</taxon>
        <taxon>Arthropoda</taxon>
        <taxon>Hexapoda</taxon>
        <taxon>Insecta</taxon>
        <taxon>Pterygota</taxon>
        <taxon>Neoptera</taxon>
        <taxon>Endopterygota</taxon>
        <taxon>Diptera</taxon>
        <taxon>Brachycera</taxon>
        <taxon>Muscomorpha</taxon>
        <taxon>Hippoboscoidea</taxon>
        <taxon>Glossinidae</taxon>
        <taxon>Glossina</taxon>
    </lineage>
</organism>
<feature type="region of interest" description="Disordered" evidence="18">
    <location>
        <begin position="463"/>
        <end position="529"/>
    </location>
</feature>
<evidence type="ECO:0000256" key="10">
    <source>
        <dbReference type="ARBA" id="ARBA00022843"/>
    </source>
</evidence>
<feature type="region of interest" description="Disordered" evidence="18">
    <location>
        <begin position="1266"/>
        <end position="1293"/>
    </location>
</feature>
<evidence type="ECO:0000256" key="18">
    <source>
        <dbReference type="SAM" id="MobiDB-lite"/>
    </source>
</evidence>
<feature type="domain" description="C2H2-type" evidence="19">
    <location>
        <begin position="1706"/>
        <end position="1728"/>
    </location>
</feature>
<evidence type="ECO:0000256" key="1">
    <source>
        <dbReference type="ARBA" id="ARBA00004123"/>
    </source>
</evidence>
<evidence type="ECO:0000259" key="21">
    <source>
        <dbReference type="PROSITE" id="PS51788"/>
    </source>
</evidence>
<dbReference type="Pfam" id="PF03226">
    <property type="entry name" value="Yippee-Mis18"/>
    <property type="match status" value="1"/>
</dbReference>
<comment type="subunit">
    <text evidence="16">Likely a component of a DCX (DDB1-CUL4-X-box) protein ligase complex. May interact with pic/DDB1.</text>
</comment>
<dbReference type="Pfam" id="PF00096">
    <property type="entry name" value="zf-C2H2"/>
    <property type="match status" value="2"/>
</dbReference>
<dbReference type="PROSITE" id="PS50157">
    <property type="entry name" value="ZINC_FINGER_C2H2_2"/>
    <property type="match status" value="2"/>
</dbReference>
<reference evidence="22" key="1">
    <citation type="submission" date="2020-05" db="UniProtKB">
        <authorList>
            <consortium name="EnsemblMetazoa"/>
        </authorList>
    </citation>
    <scope>IDENTIFICATION</scope>
    <source>
        <strain evidence="22">Yale</strain>
    </source>
</reference>
<dbReference type="GO" id="GO:0030182">
    <property type="term" value="P:neuron differentiation"/>
    <property type="evidence" value="ECO:0007669"/>
    <property type="project" value="TreeGrafter"/>
</dbReference>
<dbReference type="GO" id="GO:0010564">
    <property type="term" value="P:regulation of cell cycle process"/>
    <property type="evidence" value="ECO:0007669"/>
    <property type="project" value="TreeGrafter"/>
</dbReference>
<feature type="region of interest" description="Disordered" evidence="18">
    <location>
        <begin position="1306"/>
        <end position="1360"/>
    </location>
</feature>
<dbReference type="Proteomes" id="UP000092444">
    <property type="component" value="Unassembled WGS sequence"/>
</dbReference>
<dbReference type="GO" id="GO:0016567">
    <property type="term" value="P:protein ubiquitination"/>
    <property type="evidence" value="ECO:0007669"/>
    <property type="project" value="UniProtKB-UniPathway"/>
</dbReference>
<dbReference type="UniPathway" id="UPA00143"/>
<evidence type="ECO:0000256" key="9">
    <source>
        <dbReference type="ARBA" id="ARBA00022833"/>
    </source>
</evidence>
<evidence type="ECO:0000259" key="19">
    <source>
        <dbReference type="PROSITE" id="PS50157"/>
    </source>
</evidence>
<dbReference type="InterPro" id="IPR036236">
    <property type="entry name" value="Znf_C2H2_sf"/>
</dbReference>
<proteinExistence type="inferred from homology"/>
<dbReference type="STRING" id="37546.A0A1B0G216"/>
<keyword evidence="9" id="KW-0862">Zinc</keyword>
<dbReference type="Gene3D" id="3.30.160.60">
    <property type="entry name" value="Classic Zinc Finger"/>
    <property type="match status" value="2"/>
</dbReference>
<dbReference type="FunFam" id="3.30.160.60:FF:001896">
    <property type="entry name" value="insulinoma-associated protein 1b"/>
    <property type="match status" value="1"/>
</dbReference>
<evidence type="ECO:0000313" key="22">
    <source>
        <dbReference type="EnsemblMetazoa" id="GMOY007338-PA"/>
    </source>
</evidence>
<evidence type="ECO:0000256" key="13">
    <source>
        <dbReference type="ARBA" id="ARBA00023242"/>
    </source>
</evidence>
<feature type="domain" description="CULT" evidence="21">
    <location>
        <begin position="923"/>
        <end position="1032"/>
    </location>
</feature>
<evidence type="ECO:0000259" key="20">
    <source>
        <dbReference type="PROSITE" id="PS51787"/>
    </source>
</evidence>
<dbReference type="EMBL" id="CCAG010020620">
    <property type="status" value="NOT_ANNOTATED_CDS"/>
    <property type="molecule type" value="Genomic_DNA"/>
</dbReference>
<dbReference type="InterPro" id="IPR003111">
    <property type="entry name" value="Lon_prtase_N"/>
</dbReference>
<evidence type="ECO:0000256" key="14">
    <source>
        <dbReference type="ARBA" id="ARBA00030079"/>
    </source>
</evidence>
<accession>A0A1B0G216</accession>
<keyword evidence="13" id="KW-0539">Nucleus</keyword>
<dbReference type="SMART" id="SM00355">
    <property type="entry name" value="ZnF_C2H2"/>
    <property type="match status" value="3"/>
</dbReference>
<dbReference type="FunFam" id="3.30.160.60:FF:000100">
    <property type="entry name" value="Zinc finger 45-like"/>
    <property type="match status" value="1"/>
</dbReference>
<keyword evidence="11" id="KW-0805">Transcription regulation</keyword>
<evidence type="ECO:0000256" key="2">
    <source>
        <dbReference type="ARBA" id="ARBA00004906"/>
    </source>
</evidence>
<feature type="compositionally biased region" description="Polar residues" evidence="18">
    <location>
        <begin position="12"/>
        <end position="21"/>
    </location>
</feature>
<evidence type="ECO:0000313" key="23">
    <source>
        <dbReference type="Proteomes" id="UP000092444"/>
    </source>
</evidence>
<keyword evidence="5" id="KW-0479">Metal-binding</keyword>
<comment type="pathway">
    <text evidence="2">Protein modification; protein ubiquitination.</text>
</comment>
<evidence type="ECO:0000256" key="6">
    <source>
        <dbReference type="ARBA" id="ARBA00022737"/>
    </source>
</evidence>
<evidence type="ECO:0000256" key="15">
    <source>
        <dbReference type="ARBA" id="ARBA00046075"/>
    </source>
</evidence>
<dbReference type="PANTHER" id="PTHR15065">
    <property type="entry name" value="INSULINOMA-ASSOCIATED 1"/>
    <property type="match status" value="1"/>
</dbReference>
<keyword evidence="12" id="KW-0804">Transcription</keyword>
<feature type="compositionally biased region" description="Acidic residues" evidence="18">
    <location>
        <begin position="480"/>
        <end position="496"/>
    </location>
</feature>
<dbReference type="InterPro" id="IPR046336">
    <property type="entry name" value="Lon_prtase_N_sf"/>
</dbReference>
<feature type="region of interest" description="Disordered" evidence="18">
    <location>
        <begin position="299"/>
        <end position="320"/>
    </location>
</feature>
<dbReference type="Gene3D" id="2.30.130.40">
    <property type="entry name" value="LON domain-like"/>
    <property type="match status" value="1"/>
</dbReference>
<evidence type="ECO:0000256" key="5">
    <source>
        <dbReference type="ARBA" id="ARBA00022723"/>
    </source>
</evidence>
<comment type="function">
    <text evidence="15">Substrate recognition component of a DCX (DDB1-CUL4-X-box) E3 protein ligase complex that mediates the ubiquitination and subsequent proteasomal degradation of target proteins. Has an essential role in mediating growth by negatively regulating insulin signaling. It also has a role in maintaining presynaptic function in the neuromuscular junction synapses of third-instar larvae.</text>
</comment>